<keyword evidence="7 9" id="KW-0472">Membrane</keyword>
<comment type="pathway">
    <text evidence="9">Porphyrin-containing compound metabolism; heme O biosynthesis; heme O from protoheme: step 1/1.</text>
</comment>
<protein>
    <recommendedName>
        <fullName evidence="9">Protoheme IX farnesyltransferase</fullName>
        <ecNumber evidence="9">2.5.1.141</ecNumber>
    </recommendedName>
    <alternativeName>
        <fullName evidence="9">Heme B farnesyltransferase</fullName>
    </alternativeName>
    <alternativeName>
        <fullName evidence="9">Heme O synthase</fullName>
    </alternativeName>
</protein>
<dbReference type="NCBIfam" id="NF003348">
    <property type="entry name" value="PRK04375.1-1"/>
    <property type="match status" value="1"/>
</dbReference>
<evidence type="ECO:0000256" key="6">
    <source>
        <dbReference type="ARBA" id="ARBA00023133"/>
    </source>
</evidence>
<dbReference type="HAMAP" id="MF_00154">
    <property type="entry name" value="CyoE_CtaB"/>
    <property type="match status" value="1"/>
</dbReference>
<dbReference type="AlphaFoldDB" id="A0A1S8CU45"/>
<keyword evidence="3 9" id="KW-0808">Transferase</keyword>
<dbReference type="NCBIfam" id="TIGR01473">
    <property type="entry name" value="cyoE_ctaB"/>
    <property type="match status" value="1"/>
</dbReference>
<feature type="transmembrane region" description="Helical" evidence="9">
    <location>
        <begin position="230"/>
        <end position="251"/>
    </location>
</feature>
<comment type="catalytic activity">
    <reaction evidence="8 9">
        <text>heme b + (2E,6E)-farnesyl diphosphate + H2O = Fe(II)-heme o + diphosphate</text>
        <dbReference type="Rhea" id="RHEA:28070"/>
        <dbReference type="ChEBI" id="CHEBI:15377"/>
        <dbReference type="ChEBI" id="CHEBI:33019"/>
        <dbReference type="ChEBI" id="CHEBI:60344"/>
        <dbReference type="ChEBI" id="CHEBI:60530"/>
        <dbReference type="ChEBI" id="CHEBI:175763"/>
        <dbReference type="EC" id="2.5.1.141"/>
    </reaction>
</comment>
<feature type="transmembrane region" description="Helical" evidence="9">
    <location>
        <begin position="263"/>
        <end position="284"/>
    </location>
</feature>
<dbReference type="PANTHER" id="PTHR43448:SF2">
    <property type="entry name" value="PROTOHEME IX FARNESYLTRANSFERASE, MITOCHONDRIAL"/>
    <property type="match status" value="1"/>
</dbReference>
<gene>
    <name evidence="9" type="primary">cyoE</name>
    <name evidence="10" type="ORF">BKE30_08425</name>
</gene>
<dbReference type="EMBL" id="MLCN01000022">
    <property type="protein sequence ID" value="ONG39798.1"/>
    <property type="molecule type" value="Genomic_DNA"/>
</dbReference>
<keyword evidence="2 9" id="KW-1003">Cell membrane</keyword>
<dbReference type="GO" id="GO:0005886">
    <property type="term" value="C:plasma membrane"/>
    <property type="evidence" value="ECO:0007669"/>
    <property type="project" value="UniProtKB-SubCell"/>
</dbReference>
<dbReference type="RefSeq" id="WP_076878162.1">
    <property type="nucleotide sequence ID" value="NZ_MLCN01000022.1"/>
</dbReference>
<feature type="transmembrane region" description="Helical" evidence="9">
    <location>
        <begin position="35"/>
        <end position="59"/>
    </location>
</feature>
<evidence type="ECO:0000256" key="9">
    <source>
        <dbReference type="HAMAP-Rule" id="MF_00154"/>
    </source>
</evidence>
<reference evidence="10 11" key="1">
    <citation type="submission" date="2016-10" db="EMBL/GenBank/DDBJ databases">
        <title>Draft Genome sequence of Alkanindiges sp. strain H1.</title>
        <authorList>
            <person name="Subhash Y."/>
            <person name="Lee S."/>
        </authorList>
    </citation>
    <scope>NUCLEOTIDE SEQUENCE [LARGE SCALE GENOMIC DNA]</scope>
    <source>
        <strain evidence="10 11">H1</strain>
    </source>
</reference>
<dbReference type="FunFam" id="1.10.357.140:FF:000001">
    <property type="entry name" value="Protoheme IX farnesyltransferase"/>
    <property type="match status" value="1"/>
</dbReference>
<dbReference type="Gene3D" id="1.10.357.140">
    <property type="entry name" value="UbiA prenyltransferase"/>
    <property type="match status" value="1"/>
</dbReference>
<evidence type="ECO:0000256" key="1">
    <source>
        <dbReference type="ARBA" id="ARBA00004651"/>
    </source>
</evidence>
<evidence type="ECO:0000256" key="8">
    <source>
        <dbReference type="ARBA" id="ARBA00047690"/>
    </source>
</evidence>
<dbReference type="Pfam" id="PF01040">
    <property type="entry name" value="UbiA"/>
    <property type="match status" value="1"/>
</dbReference>
<feature type="transmembrane region" description="Helical" evidence="9">
    <location>
        <begin position="161"/>
        <end position="182"/>
    </location>
</feature>
<dbReference type="CDD" id="cd13957">
    <property type="entry name" value="PT_UbiA_Cox10"/>
    <property type="match status" value="1"/>
</dbReference>
<dbReference type="STRING" id="1907941.BKE30_08425"/>
<dbReference type="Proteomes" id="UP000192132">
    <property type="component" value="Unassembled WGS sequence"/>
</dbReference>
<dbReference type="UniPathway" id="UPA00834">
    <property type="reaction ID" value="UER00712"/>
</dbReference>
<dbReference type="GO" id="GO:0048034">
    <property type="term" value="P:heme O biosynthetic process"/>
    <property type="evidence" value="ECO:0007669"/>
    <property type="project" value="UniProtKB-UniRule"/>
</dbReference>
<feature type="transmembrane region" description="Helical" evidence="9">
    <location>
        <begin position="80"/>
        <end position="103"/>
    </location>
</feature>
<comment type="function">
    <text evidence="9">Converts heme B (protoheme IX) to heme O by substitution of the vinyl group on carbon 2 of heme B porphyrin ring with a hydroxyethyl farnesyl side group.</text>
</comment>
<evidence type="ECO:0000313" key="11">
    <source>
        <dbReference type="Proteomes" id="UP000192132"/>
    </source>
</evidence>
<dbReference type="InterPro" id="IPR044878">
    <property type="entry name" value="UbiA_sf"/>
</dbReference>
<keyword evidence="11" id="KW-1185">Reference proteome</keyword>
<evidence type="ECO:0000256" key="4">
    <source>
        <dbReference type="ARBA" id="ARBA00022692"/>
    </source>
</evidence>
<accession>A0A1S8CU45</accession>
<evidence type="ECO:0000313" key="10">
    <source>
        <dbReference type="EMBL" id="ONG39798.1"/>
    </source>
</evidence>
<dbReference type="InterPro" id="IPR006369">
    <property type="entry name" value="Protohaem_IX_farnesylTrfase"/>
</dbReference>
<keyword evidence="6 9" id="KW-0350">Heme biosynthesis</keyword>
<sequence length="294" mass="32915">MIKKFIYLTKPGIIFGNFISVMGGFFLASQGNIDLWLLLVTLLGTSLVVASGCVVNNIIDQDIDVKMERTRNRALVKKSVSNTAAFIYAAVLGVFGFALLYFFTNLLAVAFAAFGFFVYVVLYSLYLKRHSIHQTLVGSLSGACPPVIGYCAVANQFDVGALILFILFCIWQMPHSFAIAIFRLNDYVSARIPVLPAKKGIYITKLQSAVYVLLFMLTGSLLYVFHYVGLIYLIIFAGLCAYWLYLAVSGFKAIDDRVWARRFFLFSVILITVFSIVISIDYQLQPSYGFIFKL</sequence>
<evidence type="ECO:0000256" key="2">
    <source>
        <dbReference type="ARBA" id="ARBA00022475"/>
    </source>
</evidence>
<dbReference type="InterPro" id="IPR000537">
    <property type="entry name" value="UbiA_prenyltransferase"/>
</dbReference>
<proteinExistence type="inferred from homology"/>
<comment type="miscellaneous">
    <text evidence="9">Carbon 2 of the heme B porphyrin ring is defined according to the Fischer nomenclature.</text>
</comment>
<evidence type="ECO:0000256" key="3">
    <source>
        <dbReference type="ARBA" id="ARBA00022679"/>
    </source>
</evidence>
<feature type="transmembrane region" description="Helical" evidence="9">
    <location>
        <begin position="109"/>
        <end position="127"/>
    </location>
</feature>
<feature type="transmembrane region" description="Helical" evidence="9">
    <location>
        <begin position="12"/>
        <end position="29"/>
    </location>
</feature>
<dbReference type="InterPro" id="IPR030470">
    <property type="entry name" value="UbiA_prenylTrfase_CS"/>
</dbReference>
<organism evidence="10 11">
    <name type="scientific">Alkanindiges hydrocarboniclasticus</name>
    <dbReference type="NCBI Taxonomy" id="1907941"/>
    <lineage>
        <taxon>Bacteria</taxon>
        <taxon>Pseudomonadati</taxon>
        <taxon>Pseudomonadota</taxon>
        <taxon>Gammaproteobacteria</taxon>
        <taxon>Moraxellales</taxon>
        <taxon>Moraxellaceae</taxon>
        <taxon>Alkanindiges</taxon>
    </lineage>
</organism>
<feature type="transmembrane region" description="Helical" evidence="9">
    <location>
        <begin position="202"/>
        <end position="224"/>
    </location>
</feature>
<dbReference type="EC" id="2.5.1.141" evidence="9"/>
<dbReference type="OrthoDB" id="9814417at2"/>
<dbReference type="PANTHER" id="PTHR43448">
    <property type="entry name" value="PROTOHEME IX FARNESYLTRANSFERASE, MITOCHONDRIAL"/>
    <property type="match status" value="1"/>
</dbReference>
<dbReference type="GO" id="GO:0008495">
    <property type="term" value="F:protoheme IX farnesyltransferase activity"/>
    <property type="evidence" value="ECO:0007669"/>
    <property type="project" value="UniProtKB-UniRule"/>
</dbReference>
<evidence type="ECO:0000256" key="7">
    <source>
        <dbReference type="ARBA" id="ARBA00023136"/>
    </source>
</evidence>
<keyword evidence="4 9" id="KW-0812">Transmembrane</keyword>
<keyword evidence="5 9" id="KW-1133">Transmembrane helix</keyword>
<feature type="transmembrane region" description="Helical" evidence="9">
    <location>
        <begin position="136"/>
        <end position="155"/>
    </location>
</feature>
<comment type="similarity">
    <text evidence="9">Belongs to the UbiA prenyltransferase family. Protoheme IX farnesyltransferase subfamily.</text>
</comment>
<evidence type="ECO:0000256" key="5">
    <source>
        <dbReference type="ARBA" id="ARBA00022989"/>
    </source>
</evidence>
<comment type="caution">
    <text evidence="10">The sequence shown here is derived from an EMBL/GenBank/DDBJ whole genome shotgun (WGS) entry which is preliminary data.</text>
</comment>
<comment type="subcellular location">
    <subcellularLocation>
        <location evidence="1 9">Cell membrane</location>
        <topology evidence="1 9">Multi-pass membrane protein</topology>
    </subcellularLocation>
</comment>
<name>A0A1S8CU45_9GAMM</name>
<dbReference type="PROSITE" id="PS00943">
    <property type="entry name" value="UBIA"/>
    <property type="match status" value="1"/>
</dbReference>